<dbReference type="Proteomes" id="UP000463975">
    <property type="component" value="Chromosome"/>
</dbReference>
<evidence type="ECO:0000259" key="1">
    <source>
        <dbReference type="PROSITE" id="PS50146"/>
    </source>
</evidence>
<feature type="domain" description="DAGKc" evidence="1">
    <location>
        <begin position="1"/>
        <end position="136"/>
    </location>
</feature>
<reference evidence="2 3" key="1">
    <citation type="submission" date="2020-01" db="EMBL/GenBank/DDBJ databases">
        <title>Genome sequencing of strain KACC 21507.</title>
        <authorList>
            <person name="Heo J."/>
            <person name="Kim S.-J."/>
            <person name="Kim J.-S."/>
            <person name="Hong S.-B."/>
            <person name="Kwon S.-W."/>
        </authorList>
    </citation>
    <scope>NUCLEOTIDE SEQUENCE [LARGE SCALE GENOMIC DNA]</scope>
    <source>
        <strain evidence="2 3">KACC 21507</strain>
    </source>
</reference>
<dbReference type="Pfam" id="PF00781">
    <property type="entry name" value="DAGK_cat"/>
    <property type="match status" value="1"/>
</dbReference>
<evidence type="ECO:0000313" key="2">
    <source>
        <dbReference type="EMBL" id="QHI95589.1"/>
    </source>
</evidence>
<dbReference type="Gene3D" id="3.40.50.10330">
    <property type="entry name" value="Probable inorganic polyphosphate/atp-NAD kinase, domain 1"/>
    <property type="match status" value="1"/>
</dbReference>
<protein>
    <recommendedName>
        <fullName evidence="1">DAGKc domain-containing protein</fullName>
    </recommendedName>
</protein>
<name>A0A6P1NDN3_9PROT</name>
<proteinExistence type="predicted"/>
<dbReference type="InterPro" id="IPR016064">
    <property type="entry name" value="NAD/diacylglycerol_kinase_sf"/>
</dbReference>
<organism evidence="2 3">
    <name type="scientific">Aristophania vespae</name>
    <dbReference type="NCBI Taxonomy" id="2697033"/>
    <lineage>
        <taxon>Bacteria</taxon>
        <taxon>Pseudomonadati</taxon>
        <taxon>Pseudomonadota</taxon>
        <taxon>Alphaproteobacteria</taxon>
        <taxon>Acetobacterales</taxon>
        <taxon>Acetobacteraceae</taxon>
        <taxon>Aristophania</taxon>
    </lineage>
</organism>
<sequence>MKPAFIHNPNSRKNRIDGEQFLSKAKNIFGDFCIRSHHDEHLVRDMRALYEQGVTTIVINGGDGTVSGCLTAIESVYPKENLPNIAVIPSGNTNLIAGDVGFGKRGTEALDRLFKPQSLAYKRRSPLRLSWPGDDRTPVLGMFGGCTGYARAVRIAHSPTVLKFAPHDLAVFLTILSSVASLFIKKSRQKWLNGNKLSWSAQTSEGLLTHDDASFLFLATGLEKISHGIWPFWSPGGNAKGFHFLNVSCFPANLPSAICNLLRGKAPQWLRQHPDYISQMTTSMSIETDSDFVLDGEVFHPPSDSKLLLEQGPSFRFLHV</sequence>
<dbReference type="GO" id="GO:0016301">
    <property type="term" value="F:kinase activity"/>
    <property type="evidence" value="ECO:0007669"/>
    <property type="project" value="InterPro"/>
</dbReference>
<keyword evidence="3" id="KW-1185">Reference proteome</keyword>
<evidence type="ECO:0000313" key="3">
    <source>
        <dbReference type="Proteomes" id="UP000463975"/>
    </source>
</evidence>
<dbReference type="AlphaFoldDB" id="A0A6P1NDN3"/>
<dbReference type="RefSeq" id="WP_160618665.1">
    <property type="nucleotide sequence ID" value="NZ_CP047652.1"/>
</dbReference>
<dbReference type="EMBL" id="CP047652">
    <property type="protein sequence ID" value="QHI95589.1"/>
    <property type="molecule type" value="Genomic_DNA"/>
</dbReference>
<dbReference type="SUPFAM" id="SSF111331">
    <property type="entry name" value="NAD kinase/diacylglycerol kinase-like"/>
    <property type="match status" value="1"/>
</dbReference>
<dbReference type="InterPro" id="IPR017438">
    <property type="entry name" value="ATP-NAD_kinase_N"/>
</dbReference>
<dbReference type="InterPro" id="IPR001206">
    <property type="entry name" value="Diacylglycerol_kinase_cat_dom"/>
</dbReference>
<gene>
    <name evidence="2" type="ORF">GT348_04300</name>
</gene>
<dbReference type="KEGG" id="bomb:GT348_04300"/>
<dbReference type="PROSITE" id="PS50146">
    <property type="entry name" value="DAGK"/>
    <property type="match status" value="1"/>
</dbReference>
<accession>A0A6P1NDN3</accession>